<gene>
    <name evidence="2" type="ORF">NPX13_g8066</name>
</gene>
<sequence>MVRDFEACYAPCLNRPPPGPVDKYMGLSCRWSRDFSWDKLTDSSPKEELKEFEAAANRIIWEIRDCVFDQETRGRQEEEATAGDYEAYMQMQLRIGVVRDKACVYISTHEQNEERRALEIRQAEEAQQEREELAAQQAEKARQEAEVKKEVEVKEEEEEWRWQQHGPQTYRWQYRRQSNE</sequence>
<proteinExistence type="predicted"/>
<accession>A0A9W8N8W0</accession>
<keyword evidence="3" id="KW-1185">Reference proteome</keyword>
<evidence type="ECO:0000313" key="3">
    <source>
        <dbReference type="Proteomes" id="UP001148614"/>
    </source>
</evidence>
<dbReference type="EMBL" id="JANPWZ010001702">
    <property type="protein sequence ID" value="KAJ3563825.1"/>
    <property type="molecule type" value="Genomic_DNA"/>
</dbReference>
<comment type="caution">
    <text evidence="2">The sequence shown here is derived from an EMBL/GenBank/DDBJ whole genome shotgun (WGS) entry which is preliminary data.</text>
</comment>
<feature type="region of interest" description="Disordered" evidence="1">
    <location>
        <begin position="128"/>
        <end position="150"/>
    </location>
</feature>
<organism evidence="2 3">
    <name type="scientific">Xylaria arbuscula</name>
    <dbReference type="NCBI Taxonomy" id="114810"/>
    <lineage>
        <taxon>Eukaryota</taxon>
        <taxon>Fungi</taxon>
        <taxon>Dikarya</taxon>
        <taxon>Ascomycota</taxon>
        <taxon>Pezizomycotina</taxon>
        <taxon>Sordariomycetes</taxon>
        <taxon>Xylariomycetidae</taxon>
        <taxon>Xylariales</taxon>
        <taxon>Xylariaceae</taxon>
        <taxon>Xylaria</taxon>
    </lineage>
</organism>
<dbReference type="Proteomes" id="UP001148614">
    <property type="component" value="Unassembled WGS sequence"/>
</dbReference>
<evidence type="ECO:0000256" key="1">
    <source>
        <dbReference type="SAM" id="MobiDB-lite"/>
    </source>
</evidence>
<name>A0A9W8N8W0_9PEZI</name>
<protein>
    <submittedName>
        <fullName evidence="2">Uncharacterized protein</fullName>
    </submittedName>
</protein>
<evidence type="ECO:0000313" key="2">
    <source>
        <dbReference type="EMBL" id="KAJ3563825.1"/>
    </source>
</evidence>
<reference evidence="2" key="1">
    <citation type="submission" date="2022-07" db="EMBL/GenBank/DDBJ databases">
        <title>Genome Sequence of Xylaria arbuscula.</title>
        <authorList>
            <person name="Buettner E."/>
        </authorList>
    </citation>
    <scope>NUCLEOTIDE SEQUENCE</scope>
    <source>
        <strain evidence="2">VT107</strain>
    </source>
</reference>
<dbReference type="AlphaFoldDB" id="A0A9W8N8W0"/>